<keyword evidence="5" id="KW-0472">Membrane</keyword>
<evidence type="ECO:0000256" key="8">
    <source>
        <dbReference type="SAM" id="SignalP"/>
    </source>
</evidence>
<evidence type="ECO:0000256" key="6">
    <source>
        <dbReference type="ARBA" id="ARBA00023170"/>
    </source>
</evidence>
<dbReference type="EMBL" id="JASPKZ010002305">
    <property type="protein sequence ID" value="KAJ9595890.1"/>
    <property type="molecule type" value="Genomic_DNA"/>
</dbReference>
<evidence type="ECO:0000256" key="4">
    <source>
        <dbReference type="ARBA" id="ARBA00022989"/>
    </source>
</evidence>
<gene>
    <name evidence="10" type="ORF">L9F63_012909</name>
</gene>
<feature type="domain" description="Receptor ligand binding region" evidence="9">
    <location>
        <begin position="29"/>
        <end position="151"/>
    </location>
</feature>
<dbReference type="PANTHER" id="PTHR44755:SF11">
    <property type="entry name" value="ATRIAL NATRIURETIC PEPTIDE RECEPTOR 3 ISOFORM X1"/>
    <property type="match status" value="1"/>
</dbReference>
<keyword evidence="6" id="KW-0675">Receptor</keyword>
<keyword evidence="4" id="KW-1133">Transmembrane helix</keyword>
<protein>
    <recommendedName>
        <fullName evidence="9">Receptor ligand binding region domain-containing protein</fullName>
    </recommendedName>
</protein>
<dbReference type="Pfam" id="PF01094">
    <property type="entry name" value="ANF_receptor"/>
    <property type="match status" value="1"/>
</dbReference>
<feature type="signal peptide" evidence="8">
    <location>
        <begin position="1"/>
        <end position="17"/>
    </location>
</feature>
<dbReference type="InterPro" id="IPR001170">
    <property type="entry name" value="ANPR/GUC"/>
</dbReference>
<dbReference type="AlphaFoldDB" id="A0AAD8ABY8"/>
<evidence type="ECO:0000256" key="7">
    <source>
        <dbReference type="ARBA" id="ARBA00023180"/>
    </source>
</evidence>
<dbReference type="Proteomes" id="UP001233999">
    <property type="component" value="Unassembled WGS sequence"/>
</dbReference>
<accession>A0AAD8ABY8</accession>
<dbReference type="Gene3D" id="3.40.50.2300">
    <property type="match status" value="1"/>
</dbReference>
<dbReference type="GO" id="GO:0038023">
    <property type="term" value="F:signaling receptor activity"/>
    <property type="evidence" value="ECO:0007669"/>
    <property type="project" value="TreeGrafter"/>
</dbReference>
<dbReference type="InterPro" id="IPR001828">
    <property type="entry name" value="ANF_lig-bd_rcpt"/>
</dbReference>
<comment type="caution">
    <text evidence="10">The sequence shown here is derived from an EMBL/GenBank/DDBJ whole genome shotgun (WGS) entry which is preliminary data.</text>
</comment>
<sequence>IITSRLFIFFTLFVLRSENSMKPWEDAGDTPERNLRAKKAYTALLTVTAATPNTKKYRTFSDEVKQMAEEKYNQTYYGNESVSTFVTAFYDAVLLYSLALNETLNDGGTETDGRAITQRMWNRTFEGVTGHVNIDINGDRIADYSLLDMDPETNTFH</sequence>
<evidence type="ECO:0000313" key="10">
    <source>
        <dbReference type="EMBL" id="KAJ9595890.1"/>
    </source>
</evidence>
<reference evidence="10" key="2">
    <citation type="submission" date="2023-05" db="EMBL/GenBank/DDBJ databases">
        <authorList>
            <person name="Fouks B."/>
        </authorList>
    </citation>
    <scope>NUCLEOTIDE SEQUENCE</scope>
    <source>
        <strain evidence="10">Stay&amp;Tobe</strain>
        <tissue evidence="10">Testes</tissue>
    </source>
</reference>
<evidence type="ECO:0000259" key="9">
    <source>
        <dbReference type="Pfam" id="PF01094"/>
    </source>
</evidence>
<dbReference type="PANTHER" id="PTHR44755">
    <property type="entry name" value="NATRIURETIC PEPTIDE RECEPTOR 3-RELATED"/>
    <property type="match status" value="1"/>
</dbReference>
<proteinExistence type="predicted"/>
<dbReference type="InterPro" id="IPR028082">
    <property type="entry name" value="Peripla_BP_I"/>
</dbReference>
<keyword evidence="3 8" id="KW-0732">Signal</keyword>
<keyword evidence="2" id="KW-0812">Transmembrane</keyword>
<dbReference type="SUPFAM" id="SSF53822">
    <property type="entry name" value="Periplasmic binding protein-like I"/>
    <property type="match status" value="1"/>
</dbReference>
<feature type="chain" id="PRO_5042063010" description="Receptor ligand binding region domain-containing protein" evidence="8">
    <location>
        <begin position="18"/>
        <end position="157"/>
    </location>
</feature>
<keyword evidence="11" id="KW-1185">Reference proteome</keyword>
<evidence type="ECO:0000256" key="1">
    <source>
        <dbReference type="ARBA" id="ARBA00004479"/>
    </source>
</evidence>
<dbReference type="InterPro" id="IPR052612">
    <property type="entry name" value="ANP_Clearance_Receptor"/>
</dbReference>
<evidence type="ECO:0000256" key="2">
    <source>
        <dbReference type="ARBA" id="ARBA00022692"/>
    </source>
</evidence>
<evidence type="ECO:0000313" key="11">
    <source>
        <dbReference type="Proteomes" id="UP001233999"/>
    </source>
</evidence>
<dbReference type="GO" id="GO:0017046">
    <property type="term" value="F:peptide hormone binding"/>
    <property type="evidence" value="ECO:0007669"/>
    <property type="project" value="TreeGrafter"/>
</dbReference>
<feature type="non-terminal residue" evidence="10">
    <location>
        <position position="157"/>
    </location>
</feature>
<keyword evidence="7" id="KW-0325">Glycoprotein</keyword>
<comment type="subcellular location">
    <subcellularLocation>
        <location evidence="1">Membrane</location>
        <topology evidence="1">Single-pass type I membrane protein</topology>
    </subcellularLocation>
</comment>
<dbReference type="GO" id="GO:0016020">
    <property type="term" value="C:membrane"/>
    <property type="evidence" value="ECO:0007669"/>
    <property type="project" value="UniProtKB-SubCell"/>
</dbReference>
<evidence type="ECO:0000256" key="3">
    <source>
        <dbReference type="ARBA" id="ARBA00022729"/>
    </source>
</evidence>
<name>A0AAD8ABY8_DIPPU</name>
<evidence type="ECO:0000256" key="5">
    <source>
        <dbReference type="ARBA" id="ARBA00023136"/>
    </source>
</evidence>
<dbReference type="GO" id="GO:0007165">
    <property type="term" value="P:signal transduction"/>
    <property type="evidence" value="ECO:0007669"/>
    <property type="project" value="TreeGrafter"/>
</dbReference>
<reference evidence="10" key="1">
    <citation type="journal article" date="2023" name="IScience">
        <title>Live-bearing cockroach genome reveals convergent evolutionary mechanisms linked to viviparity in insects and beyond.</title>
        <authorList>
            <person name="Fouks B."/>
            <person name="Harrison M.C."/>
            <person name="Mikhailova A.A."/>
            <person name="Marchal E."/>
            <person name="English S."/>
            <person name="Carruthers M."/>
            <person name="Jennings E.C."/>
            <person name="Chiamaka E.L."/>
            <person name="Frigard R.A."/>
            <person name="Pippel M."/>
            <person name="Attardo G.M."/>
            <person name="Benoit J.B."/>
            <person name="Bornberg-Bauer E."/>
            <person name="Tobe S.S."/>
        </authorList>
    </citation>
    <scope>NUCLEOTIDE SEQUENCE</scope>
    <source>
        <strain evidence="10">Stay&amp;Tobe</strain>
    </source>
</reference>
<feature type="non-terminal residue" evidence="10">
    <location>
        <position position="1"/>
    </location>
</feature>
<dbReference type="PRINTS" id="PR00255">
    <property type="entry name" value="NATPEPTIDER"/>
</dbReference>
<organism evidence="10 11">
    <name type="scientific">Diploptera punctata</name>
    <name type="common">Pacific beetle cockroach</name>
    <dbReference type="NCBI Taxonomy" id="6984"/>
    <lineage>
        <taxon>Eukaryota</taxon>
        <taxon>Metazoa</taxon>
        <taxon>Ecdysozoa</taxon>
        <taxon>Arthropoda</taxon>
        <taxon>Hexapoda</taxon>
        <taxon>Insecta</taxon>
        <taxon>Pterygota</taxon>
        <taxon>Neoptera</taxon>
        <taxon>Polyneoptera</taxon>
        <taxon>Dictyoptera</taxon>
        <taxon>Blattodea</taxon>
        <taxon>Blaberoidea</taxon>
        <taxon>Blaberidae</taxon>
        <taxon>Diplopterinae</taxon>
        <taxon>Diploptera</taxon>
    </lineage>
</organism>